<protein>
    <submittedName>
        <fullName evidence="2">Gap junction protein</fullName>
    </submittedName>
</protein>
<accession>A0A1A8MG38</accession>
<gene>
    <name evidence="2" type="primary">OLA.6731</name>
</gene>
<feature type="compositionally biased region" description="Basic residues" evidence="1">
    <location>
        <begin position="1"/>
        <end position="11"/>
    </location>
</feature>
<evidence type="ECO:0000256" key="1">
    <source>
        <dbReference type="SAM" id="MobiDB-lite"/>
    </source>
</evidence>
<proteinExistence type="predicted"/>
<feature type="non-terminal residue" evidence="2">
    <location>
        <position position="1"/>
    </location>
</feature>
<dbReference type="EMBL" id="HAEF01014357">
    <property type="protein sequence ID" value="SBR55516.1"/>
    <property type="molecule type" value="Transcribed_RNA"/>
</dbReference>
<organism evidence="2">
    <name type="scientific">Nothobranchius pienaari</name>
    <dbReference type="NCBI Taxonomy" id="704102"/>
    <lineage>
        <taxon>Eukaryota</taxon>
        <taxon>Metazoa</taxon>
        <taxon>Chordata</taxon>
        <taxon>Craniata</taxon>
        <taxon>Vertebrata</taxon>
        <taxon>Euteleostomi</taxon>
        <taxon>Actinopterygii</taxon>
        <taxon>Neopterygii</taxon>
        <taxon>Teleostei</taxon>
        <taxon>Neoteleostei</taxon>
        <taxon>Acanthomorphata</taxon>
        <taxon>Ovalentaria</taxon>
        <taxon>Atherinomorphae</taxon>
        <taxon>Cyprinodontiformes</taxon>
        <taxon>Nothobranchiidae</taxon>
        <taxon>Nothobranchius</taxon>
    </lineage>
</organism>
<dbReference type="AlphaFoldDB" id="A0A1A8MG38"/>
<reference evidence="2" key="1">
    <citation type="submission" date="2016-05" db="EMBL/GenBank/DDBJ databases">
        <authorList>
            <person name="Lavstsen T."/>
            <person name="Jespersen J.S."/>
        </authorList>
    </citation>
    <scope>NUCLEOTIDE SEQUENCE</scope>
    <source>
        <tissue evidence="2">Brain</tissue>
    </source>
</reference>
<feature type="region of interest" description="Disordered" evidence="1">
    <location>
        <begin position="1"/>
        <end position="26"/>
    </location>
</feature>
<evidence type="ECO:0000313" key="2">
    <source>
        <dbReference type="EMBL" id="SBR55516.1"/>
    </source>
</evidence>
<sequence>AKKIQGAARRKSGLERTRYPPSQPEHLRDGWKTCKCPMNVNIFPKRGNIL</sequence>
<name>A0A1A8MG38_9TELE</name>
<reference evidence="2" key="2">
    <citation type="submission" date="2016-06" db="EMBL/GenBank/DDBJ databases">
        <title>The genome of a short-lived fish provides insights into sex chromosome evolution and the genetic control of aging.</title>
        <authorList>
            <person name="Reichwald K."/>
            <person name="Felder M."/>
            <person name="Petzold A."/>
            <person name="Koch P."/>
            <person name="Groth M."/>
            <person name="Platzer M."/>
        </authorList>
    </citation>
    <scope>NUCLEOTIDE SEQUENCE</scope>
    <source>
        <tissue evidence="2">Brain</tissue>
    </source>
</reference>